<proteinExistence type="predicted"/>
<keyword evidence="2" id="KW-0472">Membrane</keyword>
<evidence type="ECO:0000256" key="2">
    <source>
        <dbReference type="SAM" id="Phobius"/>
    </source>
</evidence>
<keyword evidence="4" id="KW-1185">Reference proteome</keyword>
<sequence length="185" mass="18408">MSTGPAWAHGGGDGAPEGYVLVQQALGHLAQDPGPKGVAAAEAKIGEALGGPDQDGVDVALVGQAQAELTAGEVVVAQQTLQLSIAEAVGQLEPASGEETGTTVVGEPLPGRGSLTGTDWTFGAVSLVLLAVGVGLALWFRPAENLAELRRGLAGTPDTGSDPATDPSPTSRTSRTSPSPEGPRS</sequence>
<dbReference type="EMBL" id="CP110615">
    <property type="protein sequence ID" value="UZJ25167.1"/>
    <property type="molecule type" value="Genomic_DNA"/>
</dbReference>
<evidence type="ECO:0008006" key="5">
    <source>
        <dbReference type="Google" id="ProtNLM"/>
    </source>
</evidence>
<gene>
    <name evidence="3" type="ORF">RHODO2019_01250</name>
</gene>
<accession>A0ABY6P0H9</accession>
<reference evidence="3" key="1">
    <citation type="submission" date="2022-10" db="EMBL/GenBank/DDBJ databases">
        <title>Rhodococcus sp.75.</title>
        <authorList>
            <person name="Sun M."/>
        </authorList>
    </citation>
    <scope>NUCLEOTIDE SEQUENCE</scope>
    <source>
        <strain evidence="3">75</strain>
    </source>
</reference>
<protein>
    <recommendedName>
        <fullName evidence="5">DUF4349 domain-containing protein</fullName>
    </recommendedName>
</protein>
<evidence type="ECO:0000313" key="3">
    <source>
        <dbReference type="EMBL" id="UZJ25167.1"/>
    </source>
</evidence>
<name>A0ABY6P0H9_9NOCA</name>
<evidence type="ECO:0000256" key="1">
    <source>
        <dbReference type="SAM" id="MobiDB-lite"/>
    </source>
</evidence>
<dbReference type="RefSeq" id="WP_265383273.1">
    <property type="nucleotide sequence ID" value="NZ_CP110615.1"/>
</dbReference>
<dbReference type="Proteomes" id="UP001164965">
    <property type="component" value="Chromosome"/>
</dbReference>
<feature type="transmembrane region" description="Helical" evidence="2">
    <location>
        <begin position="120"/>
        <end position="140"/>
    </location>
</feature>
<keyword evidence="2" id="KW-1133">Transmembrane helix</keyword>
<feature type="compositionally biased region" description="Low complexity" evidence="1">
    <location>
        <begin position="155"/>
        <end position="179"/>
    </location>
</feature>
<evidence type="ECO:0000313" key="4">
    <source>
        <dbReference type="Proteomes" id="UP001164965"/>
    </source>
</evidence>
<feature type="region of interest" description="Disordered" evidence="1">
    <location>
        <begin position="151"/>
        <end position="185"/>
    </location>
</feature>
<organism evidence="3 4">
    <name type="scientific">Rhodococcus antarcticus</name>
    <dbReference type="NCBI Taxonomy" id="2987751"/>
    <lineage>
        <taxon>Bacteria</taxon>
        <taxon>Bacillati</taxon>
        <taxon>Actinomycetota</taxon>
        <taxon>Actinomycetes</taxon>
        <taxon>Mycobacteriales</taxon>
        <taxon>Nocardiaceae</taxon>
        <taxon>Rhodococcus</taxon>
    </lineage>
</organism>
<keyword evidence="2" id="KW-0812">Transmembrane</keyword>